<dbReference type="InterPro" id="IPR036942">
    <property type="entry name" value="Beta-barrel_TonB_sf"/>
</dbReference>
<evidence type="ECO:0000256" key="1">
    <source>
        <dbReference type="ARBA" id="ARBA00004442"/>
    </source>
</evidence>
<dbReference type="InterPro" id="IPR012910">
    <property type="entry name" value="Plug_dom"/>
</dbReference>
<dbReference type="Pfam" id="PF13715">
    <property type="entry name" value="CarbopepD_reg_2"/>
    <property type="match status" value="1"/>
</dbReference>
<dbReference type="SUPFAM" id="SSF49464">
    <property type="entry name" value="Carboxypeptidase regulatory domain-like"/>
    <property type="match status" value="1"/>
</dbReference>
<comment type="subcellular location">
    <subcellularLocation>
        <location evidence="1 4">Cell outer membrane</location>
    </subcellularLocation>
</comment>
<feature type="chain" id="PRO_5012115912" evidence="5">
    <location>
        <begin position="19"/>
        <end position="927"/>
    </location>
</feature>
<keyword evidence="2 4" id="KW-0472">Membrane</keyword>
<dbReference type="Pfam" id="PF07715">
    <property type="entry name" value="Plug"/>
    <property type="match status" value="1"/>
</dbReference>
<accession>A0A1M6FCV3</accession>
<reference evidence="8 9" key="1">
    <citation type="submission" date="2016-11" db="EMBL/GenBank/DDBJ databases">
        <authorList>
            <person name="Jaros S."/>
            <person name="Januszkiewicz K."/>
            <person name="Wedrychowicz H."/>
        </authorList>
    </citation>
    <scope>NUCLEOTIDE SEQUENCE [LARGE SCALE GENOMIC DNA]</scope>
    <source>
        <strain evidence="8 9">DSM 22807</strain>
    </source>
</reference>
<keyword evidence="5" id="KW-0732">Signal</keyword>
<dbReference type="Gene3D" id="2.60.40.1120">
    <property type="entry name" value="Carboxypeptidase-like, regulatory domain"/>
    <property type="match status" value="1"/>
</dbReference>
<dbReference type="PANTHER" id="PTHR40980:SF5">
    <property type="entry name" value="TONB-DEPENDENT RECEPTOR"/>
    <property type="match status" value="1"/>
</dbReference>
<dbReference type="InterPro" id="IPR000531">
    <property type="entry name" value="Beta-barrel_TonB"/>
</dbReference>
<feature type="domain" description="TonB-dependent receptor-like beta-barrel" evidence="6">
    <location>
        <begin position="463"/>
        <end position="891"/>
    </location>
</feature>
<dbReference type="PANTHER" id="PTHR40980">
    <property type="entry name" value="PLUG DOMAIN-CONTAINING PROTEIN"/>
    <property type="match status" value="1"/>
</dbReference>
<evidence type="ECO:0000259" key="7">
    <source>
        <dbReference type="Pfam" id="PF07715"/>
    </source>
</evidence>
<evidence type="ECO:0000256" key="3">
    <source>
        <dbReference type="ARBA" id="ARBA00023237"/>
    </source>
</evidence>
<dbReference type="EMBL" id="FQZH01000001">
    <property type="protein sequence ID" value="SHI95485.1"/>
    <property type="molecule type" value="Genomic_DNA"/>
</dbReference>
<proteinExistence type="inferred from homology"/>
<dbReference type="Gene3D" id="2.40.170.20">
    <property type="entry name" value="TonB-dependent receptor, beta-barrel domain"/>
    <property type="match status" value="1"/>
</dbReference>
<dbReference type="Pfam" id="PF00593">
    <property type="entry name" value="TonB_dep_Rec_b-barrel"/>
    <property type="match status" value="1"/>
</dbReference>
<dbReference type="Proteomes" id="UP000184232">
    <property type="component" value="Unassembled WGS sequence"/>
</dbReference>
<comment type="similarity">
    <text evidence="4">Belongs to the TonB-dependent receptor family.</text>
</comment>
<dbReference type="Gene3D" id="2.170.130.10">
    <property type="entry name" value="TonB-dependent receptor, plug domain"/>
    <property type="match status" value="1"/>
</dbReference>
<evidence type="ECO:0000256" key="2">
    <source>
        <dbReference type="ARBA" id="ARBA00023136"/>
    </source>
</evidence>
<keyword evidence="4" id="KW-0798">TonB box</keyword>
<evidence type="ECO:0000259" key="6">
    <source>
        <dbReference type="Pfam" id="PF00593"/>
    </source>
</evidence>
<organism evidence="8 9">
    <name type="scientific">Flavobacterium haoranii</name>
    <dbReference type="NCBI Taxonomy" id="683124"/>
    <lineage>
        <taxon>Bacteria</taxon>
        <taxon>Pseudomonadati</taxon>
        <taxon>Bacteroidota</taxon>
        <taxon>Flavobacteriia</taxon>
        <taxon>Flavobacteriales</taxon>
        <taxon>Flavobacteriaceae</taxon>
        <taxon>Flavobacterium</taxon>
    </lineage>
</organism>
<dbReference type="InterPro" id="IPR037066">
    <property type="entry name" value="Plug_dom_sf"/>
</dbReference>
<evidence type="ECO:0000313" key="8">
    <source>
        <dbReference type="EMBL" id="SHI95485.1"/>
    </source>
</evidence>
<keyword evidence="3" id="KW-0998">Cell outer membrane</keyword>
<evidence type="ECO:0000313" key="9">
    <source>
        <dbReference type="Proteomes" id="UP000184232"/>
    </source>
</evidence>
<dbReference type="STRING" id="683124.SAMN05444337_1193"/>
<dbReference type="SUPFAM" id="SSF56935">
    <property type="entry name" value="Porins"/>
    <property type="match status" value="1"/>
</dbReference>
<name>A0A1M6FCV3_9FLAO</name>
<feature type="domain" description="TonB-dependent receptor plug" evidence="7">
    <location>
        <begin position="131"/>
        <end position="223"/>
    </location>
</feature>
<keyword evidence="8" id="KW-0675">Receptor</keyword>
<dbReference type="InterPro" id="IPR008969">
    <property type="entry name" value="CarboxyPept-like_regulatory"/>
</dbReference>
<evidence type="ECO:0000256" key="4">
    <source>
        <dbReference type="RuleBase" id="RU003357"/>
    </source>
</evidence>
<feature type="signal peptide" evidence="5">
    <location>
        <begin position="1"/>
        <end position="18"/>
    </location>
</feature>
<dbReference type="RefSeq" id="WP_072782927.1">
    <property type="nucleotide sequence ID" value="NZ_CP045292.1"/>
</dbReference>
<dbReference type="AlphaFoldDB" id="A0A1M6FCV3"/>
<protein>
    <submittedName>
        <fullName evidence="8">Outer membrane receptor proteins, mostly Fe transport</fullName>
    </submittedName>
</protein>
<dbReference type="OrthoDB" id="9768470at2"/>
<dbReference type="GO" id="GO:0009279">
    <property type="term" value="C:cell outer membrane"/>
    <property type="evidence" value="ECO:0007669"/>
    <property type="project" value="UniProtKB-SubCell"/>
</dbReference>
<keyword evidence="9" id="KW-1185">Reference proteome</keyword>
<gene>
    <name evidence="8" type="ORF">SAMN05444337_1193</name>
</gene>
<evidence type="ECO:0000256" key="5">
    <source>
        <dbReference type="SAM" id="SignalP"/>
    </source>
</evidence>
<sequence length="927" mass="103511">MKLKILLPFLFFISLTFAQTGTVSGVILDKEFNNEPLPFANITVKGSTQGASTDDQGRYSITLKPGNYTLVIAFLGYETKEIPFTLKAGEKKVINHTLEASGVQLADIVITHTVSKESEQALLQEQQKAVEIKQAIGAEEISKKGISDVAAAVAKTTGISKSESSSGIFVRGLGDRYNMTTLNGLPLPSNNPSTKNISLDLFSTDIVEYIGIDKTYNYKNYGDFAGANIDIVSKNYTGSGMLEVGTGFGVNSNAVSQDKFYLQDGPNYYGFTNQSEPKNGLADYNFSTSWNKHAETPVNTSYYLRGGDSYSVGDNGKFSFFINGSFDNSYTYKEGVLRGSVTSDGTAKVDLFQKSYNYSTSTNGMLNLAYKINNKNTIKTNTLYINSSNQNHSEYTGVLDIFDIAPNGGGYQRRSTFDRTSLLVNQLLGDHKLFDEKVDFNWGLSYNMMTNVIPDRMQNTFIPRNDDDLSQGLVPSNFNKAHNHRYYQEMTDDEVAGNFSASYKFKKDEDGKYRGKFTAGYSGRYKLIDFNAIQYNLQTANTAQPNIDVNNIDAYYNQNNFDAGLFTLSTLFGDINSPNGYTPQSYSGQQIISAGYGAIDYQFTPRLFVNVAFRSEFIIQDIEYLTTLVPTTTKKFFDTMEYLPSLAAKYELTEKQNLKLAASKSYTLPQFKERAPFQYEEINQVYFGNPYLYNSTDYNFDLKWEYFPKNGEVISVTGFGKYIQNPINQTTVASAANDISYVNSGEKAVGFGAEFEFRKFLFNVENNSTNESTNLALGINLSYLHTNQDLDRNKVQQETRGTINAFFTETSSGLTGASDLLANTDLSFNMNMKNDKALTMTATCGYFSDRIYALGTNYKGDIVDKAVLTTDFILKYKVNKNLGIGLSAKNLNDPKITRVQENKTVQDVTISEYRKGRNFGLSIKYEF</sequence>